<keyword evidence="3" id="KW-0862">Zinc</keyword>
<evidence type="ECO:0000256" key="1">
    <source>
        <dbReference type="ARBA" id="ARBA00022723"/>
    </source>
</evidence>
<keyword evidence="2" id="KW-0863">Zinc-finger</keyword>
<evidence type="ECO:0000313" key="6">
    <source>
        <dbReference type="EMBL" id="GAA2143403.1"/>
    </source>
</evidence>
<accession>A0ABP5L8I8</accession>
<dbReference type="PANTHER" id="PTHR33823:SF4">
    <property type="entry name" value="GENERAL STRESS PROTEIN 16O"/>
    <property type="match status" value="1"/>
</dbReference>
<sequence>MSDPAALLAEERDRTTDRLVRLRRDFLGVVDASRDSNADDEHDPEGATIAFERSQVDALIRQAEAHLVEIDAAYERLAAGSYGVCEVCGVPIPAERLGARPTARTCVRCA</sequence>
<dbReference type="RefSeq" id="WP_344149845.1">
    <property type="nucleotide sequence ID" value="NZ_BAAAQR010000003.1"/>
</dbReference>
<dbReference type="Pfam" id="PF01258">
    <property type="entry name" value="zf-dskA_traR"/>
    <property type="match status" value="1"/>
</dbReference>
<dbReference type="InterPro" id="IPR000962">
    <property type="entry name" value="Znf_DskA_TraR"/>
</dbReference>
<dbReference type="Proteomes" id="UP001501771">
    <property type="component" value="Unassembled WGS sequence"/>
</dbReference>
<keyword evidence="1" id="KW-0479">Metal-binding</keyword>
<dbReference type="EMBL" id="BAAAQR010000003">
    <property type="protein sequence ID" value="GAA2143403.1"/>
    <property type="molecule type" value="Genomic_DNA"/>
</dbReference>
<dbReference type="PANTHER" id="PTHR33823">
    <property type="entry name" value="RNA POLYMERASE-BINDING TRANSCRIPTION FACTOR DKSA-RELATED"/>
    <property type="match status" value="1"/>
</dbReference>
<comment type="caution">
    <text evidence="6">The sequence shown here is derived from an EMBL/GenBank/DDBJ whole genome shotgun (WGS) entry which is preliminary data.</text>
</comment>
<evidence type="ECO:0000256" key="3">
    <source>
        <dbReference type="ARBA" id="ARBA00022833"/>
    </source>
</evidence>
<dbReference type="PROSITE" id="PS01102">
    <property type="entry name" value="ZF_DKSA_1"/>
    <property type="match status" value="1"/>
</dbReference>
<dbReference type="SUPFAM" id="SSF57716">
    <property type="entry name" value="Glucocorticoid receptor-like (DNA-binding domain)"/>
    <property type="match status" value="1"/>
</dbReference>
<gene>
    <name evidence="6" type="ORF">GCM10009844_15860</name>
</gene>
<evidence type="ECO:0000313" key="7">
    <source>
        <dbReference type="Proteomes" id="UP001501771"/>
    </source>
</evidence>
<keyword evidence="7" id="KW-1185">Reference proteome</keyword>
<protein>
    <recommendedName>
        <fullName evidence="5">Zinc finger DksA/TraR C4-type domain-containing protein</fullName>
    </recommendedName>
</protein>
<evidence type="ECO:0000256" key="4">
    <source>
        <dbReference type="PROSITE-ProRule" id="PRU00510"/>
    </source>
</evidence>
<dbReference type="PROSITE" id="PS51128">
    <property type="entry name" value="ZF_DKSA_2"/>
    <property type="match status" value="1"/>
</dbReference>
<organism evidence="6 7">
    <name type="scientific">Nocardioides koreensis</name>
    <dbReference type="NCBI Taxonomy" id="433651"/>
    <lineage>
        <taxon>Bacteria</taxon>
        <taxon>Bacillati</taxon>
        <taxon>Actinomycetota</taxon>
        <taxon>Actinomycetes</taxon>
        <taxon>Propionibacteriales</taxon>
        <taxon>Nocardioidaceae</taxon>
        <taxon>Nocardioides</taxon>
    </lineage>
</organism>
<dbReference type="InterPro" id="IPR020458">
    <property type="entry name" value="Znf_DskA_TraR_CS"/>
</dbReference>
<name>A0ABP5L8I8_9ACTN</name>
<feature type="zinc finger region" description="dksA C4-type" evidence="4">
    <location>
        <begin position="85"/>
        <end position="109"/>
    </location>
</feature>
<evidence type="ECO:0000256" key="2">
    <source>
        <dbReference type="ARBA" id="ARBA00022771"/>
    </source>
</evidence>
<evidence type="ECO:0000259" key="5">
    <source>
        <dbReference type="Pfam" id="PF01258"/>
    </source>
</evidence>
<proteinExistence type="predicted"/>
<reference evidence="7" key="1">
    <citation type="journal article" date="2019" name="Int. J. Syst. Evol. Microbiol.">
        <title>The Global Catalogue of Microorganisms (GCM) 10K type strain sequencing project: providing services to taxonomists for standard genome sequencing and annotation.</title>
        <authorList>
            <consortium name="The Broad Institute Genomics Platform"/>
            <consortium name="The Broad Institute Genome Sequencing Center for Infectious Disease"/>
            <person name="Wu L."/>
            <person name="Ma J."/>
        </authorList>
    </citation>
    <scope>NUCLEOTIDE SEQUENCE [LARGE SCALE GENOMIC DNA]</scope>
    <source>
        <strain evidence="7">JCM 16022</strain>
    </source>
</reference>
<dbReference type="Gene3D" id="1.20.120.910">
    <property type="entry name" value="DksA, coiled-coil domain"/>
    <property type="match status" value="1"/>
</dbReference>
<feature type="domain" description="Zinc finger DksA/TraR C4-type" evidence="5">
    <location>
        <begin position="80"/>
        <end position="110"/>
    </location>
</feature>